<gene>
    <name evidence="1" type="ORF">SKAU_G00316640</name>
</gene>
<dbReference type="Proteomes" id="UP001152622">
    <property type="component" value="Chromosome 13"/>
</dbReference>
<organism evidence="1 2">
    <name type="scientific">Synaphobranchus kaupii</name>
    <name type="common">Kaup's arrowtooth eel</name>
    <dbReference type="NCBI Taxonomy" id="118154"/>
    <lineage>
        <taxon>Eukaryota</taxon>
        <taxon>Metazoa</taxon>
        <taxon>Chordata</taxon>
        <taxon>Craniata</taxon>
        <taxon>Vertebrata</taxon>
        <taxon>Euteleostomi</taxon>
        <taxon>Actinopterygii</taxon>
        <taxon>Neopterygii</taxon>
        <taxon>Teleostei</taxon>
        <taxon>Anguilliformes</taxon>
        <taxon>Synaphobranchidae</taxon>
        <taxon>Synaphobranchus</taxon>
    </lineage>
</organism>
<accession>A0A9Q1ILW7</accession>
<reference evidence="1" key="1">
    <citation type="journal article" date="2023" name="Science">
        <title>Genome structures resolve the early diversification of teleost fishes.</title>
        <authorList>
            <person name="Parey E."/>
            <person name="Louis A."/>
            <person name="Montfort J."/>
            <person name="Bouchez O."/>
            <person name="Roques C."/>
            <person name="Iampietro C."/>
            <person name="Lluch J."/>
            <person name="Castinel A."/>
            <person name="Donnadieu C."/>
            <person name="Desvignes T."/>
            <person name="Floi Bucao C."/>
            <person name="Jouanno E."/>
            <person name="Wen M."/>
            <person name="Mejri S."/>
            <person name="Dirks R."/>
            <person name="Jansen H."/>
            <person name="Henkel C."/>
            <person name="Chen W.J."/>
            <person name="Zahm M."/>
            <person name="Cabau C."/>
            <person name="Klopp C."/>
            <person name="Thompson A.W."/>
            <person name="Robinson-Rechavi M."/>
            <person name="Braasch I."/>
            <person name="Lecointre G."/>
            <person name="Bobe J."/>
            <person name="Postlethwait J.H."/>
            <person name="Berthelot C."/>
            <person name="Roest Crollius H."/>
            <person name="Guiguen Y."/>
        </authorList>
    </citation>
    <scope>NUCLEOTIDE SEQUENCE</scope>
    <source>
        <strain evidence="1">WJC10195</strain>
    </source>
</reference>
<dbReference type="AlphaFoldDB" id="A0A9Q1ILW7"/>
<sequence>MHRLQREYIACAAELPVLKGNLCFCLGSSVCRTLILDALLRDILGARSRIHNGKKFKPMGQAMLILSPQWIKKHTVTMKAARCERPSPP</sequence>
<evidence type="ECO:0000313" key="2">
    <source>
        <dbReference type="Proteomes" id="UP001152622"/>
    </source>
</evidence>
<evidence type="ECO:0000313" key="1">
    <source>
        <dbReference type="EMBL" id="KAJ8344335.1"/>
    </source>
</evidence>
<comment type="caution">
    <text evidence="1">The sequence shown here is derived from an EMBL/GenBank/DDBJ whole genome shotgun (WGS) entry which is preliminary data.</text>
</comment>
<proteinExistence type="predicted"/>
<dbReference type="EMBL" id="JAINUF010000013">
    <property type="protein sequence ID" value="KAJ8344335.1"/>
    <property type="molecule type" value="Genomic_DNA"/>
</dbReference>
<name>A0A9Q1ILW7_SYNKA</name>
<keyword evidence="2" id="KW-1185">Reference proteome</keyword>
<protein>
    <submittedName>
        <fullName evidence="1">Uncharacterized protein</fullName>
    </submittedName>
</protein>